<dbReference type="Proteomes" id="UP000245429">
    <property type="component" value="Chromosome"/>
</dbReference>
<dbReference type="AlphaFoldDB" id="A0A2U8QTU1"/>
<sequence length="70" mass="7895">MINLRKYIEMKNTTILFGLVVLYALLSVATKKSFNKINENNNIVKSNPSIGTSNSIISNEQLPIIDIKRD</sequence>
<proteinExistence type="predicted"/>
<name>A0A2U8QTU1_9FLAO</name>
<gene>
    <name evidence="1" type="ORF">DI487_06590</name>
</gene>
<reference evidence="1 2" key="1">
    <citation type="submission" date="2018-05" db="EMBL/GenBank/DDBJ databases">
        <title>Flavobacterium sp. MEBiC07310.</title>
        <authorList>
            <person name="Baek K."/>
        </authorList>
    </citation>
    <scope>NUCLEOTIDE SEQUENCE [LARGE SCALE GENOMIC DNA]</scope>
    <source>
        <strain evidence="1 2">MEBiC07310</strain>
    </source>
</reference>
<evidence type="ECO:0000313" key="2">
    <source>
        <dbReference type="Proteomes" id="UP000245429"/>
    </source>
</evidence>
<protein>
    <submittedName>
        <fullName evidence="1">Uncharacterized protein</fullName>
    </submittedName>
</protein>
<accession>A0A2U8QTU1</accession>
<keyword evidence="2" id="KW-1185">Reference proteome</keyword>
<evidence type="ECO:0000313" key="1">
    <source>
        <dbReference type="EMBL" id="AWM13558.1"/>
    </source>
</evidence>
<dbReference type="KEGG" id="fse:DI487_06590"/>
<dbReference type="EMBL" id="CP029463">
    <property type="protein sequence ID" value="AWM13558.1"/>
    <property type="molecule type" value="Genomic_DNA"/>
</dbReference>
<organism evidence="1 2">
    <name type="scientific">Flavobacterium sediminis</name>
    <dbReference type="NCBI Taxonomy" id="2201181"/>
    <lineage>
        <taxon>Bacteria</taxon>
        <taxon>Pseudomonadati</taxon>
        <taxon>Bacteroidota</taxon>
        <taxon>Flavobacteriia</taxon>
        <taxon>Flavobacteriales</taxon>
        <taxon>Flavobacteriaceae</taxon>
        <taxon>Flavobacterium</taxon>
    </lineage>
</organism>